<evidence type="ECO:0000259" key="5">
    <source>
        <dbReference type="PROSITE" id="PS50086"/>
    </source>
</evidence>
<dbReference type="GO" id="GO:0005096">
    <property type="term" value="F:GTPase activator activity"/>
    <property type="evidence" value="ECO:0007669"/>
    <property type="project" value="UniProtKB-KW"/>
</dbReference>
<feature type="coiled-coil region" evidence="2">
    <location>
        <begin position="754"/>
        <end position="845"/>
    </location>
</feature>
<dbReference type="FunFam" id="1.10.10.750:FF:000004">
    <property type="entry name" value="Putative rab gtpase-activating protein 1"/>
    <property type="match status" value="1"/>
</dbReference>
<evidence type="ECO:0000313" key="6">
    <source>
        <dbReference type="EMBL" id="GFY71027.1"/>
    </source>
</evidence>
<evidence type="ECO:0000256" key="3">
    <source>
        <dbReference type="SAM" id="MobiDB-lite"/>
    </source>
</evidence>
<feature type="domain" description="Rab-GAP TBC" evidence="5">
    <location>
        <begin position="577"/>
        <end position="842"/>
    </location>
</feature>
<dbReference type="OrthoDB" id="295078at2759"/>
<dbReference type="InterPro" id="IPR022164">
    <property type="entry name" value="Kinesin-like"/>
</dbReference>
<feature type="compositionally biased region" description="Basic and acidic residues" evidence="3">
    <location>
        <begin position="27"/>
        <end position="48"/>
    </location>
</feature>
<dbReference type="Pfam" id="PF00566">
    <property type="entry name" value="RabGAP-TBC"/>
    <property type="match status" value="1"/>
</dbReference>
<gene>
    <name evidence="6" type="primary">Rabgap1</name>
    <name evidence="6" type="ORF">TNIN_109521</name>
</gene>
<keyword evidence="2" id="KW-0175">Coiled coil</keyword>
<evidence type="ECO:0000313" key="7">
    <source>
        <dbReference type="Proteomes" id="UP000886998"/>
    </source>
</evidence>
<evidence type="ECO:0000256" key="1">
    <source>
        <dbReference type="ARBA" id="ARBA00022468"/>
    </source>
</evidence>
<feature type="compositionally biased region" description="Low complexity" evidence="3">
    <location>
        <begin position="51"/>
        <end position="62"/>
    </location>
</feature>
<proteinExistence type="predicted"/>
<dbReference type="SUPFAM" id="SSF47923">
    <property type="entry name" value="Ypt/Rab-GAP domain of gyp1p"/>
    <property type="match status" value="1"/>
</dbReference>
<dbReference type="SUPFAM" id="SSF50729">
    <property type="entry name" value="PH domain-like"/>
    <property type="match status" value="1"/>
</dbReference>
<dbReference type="PROSITE" id="PS50086">
    <property type="entry name" value="TBC_RABGAP"/>
    <property type="match status" value="1"/>
</dbReference>
<feature type="compositionally biased region" description="Polar residues" evidence="3">
    <location>
        <begin position="96"/>
        <end position="123"/>
    </location>
</feature>
<feature type="domain" description="PID" evidence="4">
    <location>
        <begin position="158"/>
        <end position="262"/>
    </location>
</feature>
<organism evidence="6 7">
    <name type="scientific">Trichonephila inaurata madagascariensis</name>
    <dbReference type="NCBI Taxonomy" id="2747483"/>
    <lineage>
        <taxon>Eukaryota</taxon>
        <taxon>Metazoa</taxon>
        <taxon>Ecdysozoa</taxon>
        <taxon>Arthropoda</taxon>
        <taxon>Chelicerata</taxon>
        <taxon>Arachnida</taxon>
        <taxon>Araneae</taxon>
        <taxon>Araneomorphae</taxon>
        <taxon>Entelegynae</taxon>
        <taxon>Araneoidea</taxon>
        <taxon>Nephilidae</taxon>
        <taxon>Trichonephila</taxon>
        <taxon>Trichonephila inaurata</taxon>
    </lineage>
</organism>
<keyword evidence="7" id="KW-1185">Reference proteome</keyword>
<feature type="region of interest" description="Disordered" evidence="3">
    <location>
        <begin position="95"/>
        <end position="123"/>
    </location>
</feature>
<dbReference type="CDD" id="cd01211">
    <property type="entry name" value="PTB_Rab6GAP"/>
    <property type="match status" value="1"/>
</dbReference>
<dbReference type="Gene3D" id="1.10.10.750">
    <property type="entry name" value="Ypt/Rab-GAP domain of gyp1p, domain 1"/>
    <property type="match status" value="1"/>
</dbReference>
<dbReference type="EMBL" id="BMAV01018577">
    <property type="protein sequence ID" value="GFY71027.1"/>
    <property type="molecule type" value="Genomic_DNA"/>
</dbReference>
<dbReference type="Gene3D" id="2.30.29.30">
    <property type="entry name" value="Pleckstrin-homology domain (PH domain)/Phosphotyrosine-binding domain (PTB)"/>
    <property type="match status" value="1"/>
</dbReference>
<dbReference type="InterPro" id="IPR035969">
    <property type="entry name" value="Rab-GAP_TBC_sf"/>
</dbReference>
<dbReference type="AlphaFoldDB" id="A0A8X6YI65"/>
<feature type="region of interest" description="Disordered" evidence="3">
    <location>
        <begin position="1"/>
        <end position="68"/>
    </location>
</feature>
<feature type="coiled-coil region" evidence="2">
    <location>
        <begin position="910"/>
        <end position="951"/>
    </location>
</feature>
<accession>A0A8X6YI65</accession>
<dbReference type="PROSITE" id="PS01179">
    <property type="entry name" value="PID"/>
    <property type="match status" value="1"/>
</dbReference>
<reference evidence="6" key="1">
    <citation type="submission" date="2020-08" db="EMBL/GenBank/DDBJ databases">
        <title>Multicomponent nature underlies the extraordinary mechanical properties of spider dragline silk.</title>
        <authorList>
            <person name="Kono N."/>
            <person name="Nakamura H."/>
            <person name="Mori M."/>
            <person name="Yoshida Y."/>
            <person name="Ohtoshi R."/>
            <person name="Malay A.D."/>
            <person name="Moran D.A.P."/>
            <person name="Tomita M."/>
            <person name="Numata K."/>
            <person name="Arakawa K."/>
        </authorList>
    </citation>
    <scope>NUCLEOTIDE SEQUENCE</scope>
</reference>
<evidence type="ECO:0000256" key="2">
    <source>
        <dbReference type="SAM" id="Coils"/>
    </source>
</evidence>
<evidence type="ECO:0000259" key="4">
    <source>
        <dbReference type="PROSITE" id="PS01179"/>
    </source>
</evidence>
<dbReference type="SMART" id="SM00462">
    <property type="entry name" value="PTB"/>
    <property type="match status" value="1"/>
</dbReference>
<dbReference type="InterPro" id="IPR006020">
    <property type="entry name" value="PTB/PI_dom"/>
</dbReference>
<dbReference type="FunFam" id="1.10.8.270:FF:000001">
    <property type="entry name" value="TBC1 domain family member 1"/>
    <property type="match status" value="1"/>
</dbReference>
<dbReference type="InterPro" id="IPR000195">
    <property type="entry name" value="Rab-GAP-TBC_dom"/>
</dbReference>
<keyword evidence="1" id="KW-0343">GTPase activation</keyword>
<dbReference type="Pfam" id="PF12473">
    <property type="entry name" value="DUF3694"/>
    <property type="match status" value="1"/>
</dbReference>
<dbReference type="PANTHER" id="PTHR47728">
    <property type="entry name" value="RAB GTPASE-ACTIVATING PROTEIN 1-LIKE"/>
    <property type="match status" value="1"/>
</dbReference>
<dbReference type="Gene3D" id="1.10.8.270">
    <property type="entry name" value="putative rabgap domain of human tbc1 domain family member 14 like domains"/>
    <property type="match status" value="1"/>
</dbReference>
<dbReference type="InterPro" id="IPR011993">
    <property type="entry name" value="PH-like_dom_sf"/>
</dbReference>
<dbReference type="Proteomes" id="UP000886998">
    <property type="component" value="Unassembled WGS sequence"/>
</dbReference>
<name>A0A8X6YI65_9ARAC</name>
<dbReference type="SMART" id="SM00164">
    <property type="entry name" value="TBC"/>
    <property type="match status" value="1"/>
</dbReference>
<dbReference type="Pfam" id="PF00640">
    <property type="entry name" value="PID"/>
    <property type="match status" value="1"/>
</dbReference>
<protein>
    <submittedName>
        <fullName evidence="6">Rab GTPase-activating protein 1</fullName>
    </submittedName>
</protein>
<sequence>MAEDAEQSSSSLSTSEEFEIVGGSETGVHKHEDKSNKKCLDDKNRAAGDEPPMASIPSIPIATEPKIPVKCSRSDKQLKGEPVMDHPLALPIPVPATQSNNVTPASQEPSEVTKSPESGITSGNIGITPSMSSLEEISLSQSSSLQFAETDCSLFPHITYLGCAVINAPRSEIEIQRNMSILNQQASDHAIEITLSVPSHSEGSVILLDSDGSNEIASFLIHCILFCARGRPETPEKECFAFACSHGETAETSIFHCHIFKCDSPETVVKLLQCFAAAFHRIPKYSQGRASSISSEKSIPVGYSVKNTQQVFKFETILDIKEEDLKGNFVSCPREKDFFKFRCSLEKMITVTISQISSNKELKLQHCFGLLISPGRNLDHSEMQALEGVLMNKIQNGDKTVYHISANWNPADPIFEVLNTPTTRDNQVYLSVAVDLVFLGIDEPTRFVIETKAKIFNTNERFWYFSKKAFHDQFYLRLKEVENDAGDRNTLYEVVSLENSARKKFPSSISYQGSEHSLALHDQDTESDNDEPLPSGTGEVSKECSSFELEGWAEVLQRWRLNLKQRPKQLTPLVRRGIPEALRGEVWQLLAGCIDDRQIVDTYKNLISKESTCGSVIQRDINRTFPAHDYFKTIGGIGQESLYKICKAYSVYDPEIGYCQGQSFLAAALLLHLSRKDLLALDFEGILKYFRVTLPKKYRSENSARELLSAAINIKVKKLKKYAKDYATLKEQQKYQEDPVSKLQKENSRFQLSNLRLEHENDDLANELINVKSQLGFELKSALEKVETYCKEMSSTRKSLTELEDEKRRLEIEVNQLKELCRRELQQAESEISRNNNIISEYKQICSQLNCRLEKEQKVFQDFVNAVKEEVEDCEKCSQKLFSSNNATIKMNSNLTNGSNVEVVDNDRQVRELELELAQTKLALVEAECKNQDLIHQLNNAIAEIQASKNTWLHKTWSSLKDVTKKEGSSTSAETKDST</sequence>
<feature type="region of interest" description="Disordered" evidence="3">
    <location>
        <begin position="521"/>
        <end position="541"/>
    </location>
</feature>
<comment type="caution">
    <text evidence="6">The sequence shown here is derived from an EMBL/GenBank/DDBJ whole genome shotgun (WGS) entry which is preliminary data.</text>
</comment>
<dbReference type="PANTHER" id="PTHR47728:SF1">
    <property type="entry name" value="RAB GTPASE ACTIVATING PROTEIN 1 LIKE"/>
    <property type="match status" value="1"/>
</dbReference>